<dbReference type="Gene3D" id="2.120.10.30">
    <property type="entry name" value="TolB, C-terminal domain"/>
    <property type="match status" value="1"/>
</dbReference>
<comment type="caution">
    <text evidence="3">The sequence shown here is derived from an EMBL/GenBank/DDBJ whole genome shotgun (WGS) entry which is preliminary data.</text>
</comment>
<dbReference type="SUPFAM" id="SSF63829">
    <property type="entry name" value="Calcium-dependent phosphotriesterase"/>
    <property type="match status" value="1"/>
</dbReference>
<dbReference type="Pfam" id="PF08450">
    <property type="entry name" value="SGL"/>
    <property type="match status" value="1"/>
</dbReference>
<gene>
    <name evidence="3" type="ORF">A4U53_22730</name>
</gene>
<protein>
    <submittedName>
        <fullName evidence="3">Gluconolaconase</fullName>
    </submittedName>
</protein>
<keyword evidence="1" id="KW-0378">Hydrolase</keyword>
<reference evidence="3" key="1">
    <citation type="submission" date="2016-04" db="EMBL/GenBank/DDBJ databases">
        <title>Fast-growing isolate from the root nodules of Vavilovia formosa.</title>
        <authorList>
            <person name="Kimeklis A."/>
            <person name="Safronova V."/>
            <person name="Belimov A."/>
            <person name="Andronov E."/>
        </authorList>
    </citation>
    <scope>NUCLEOTIDE SEQUENCE [LARGE SCALE GENOMIC DNA]</scope>
    <source>
        <strain evidence="3">Vaf-46</strain>
    </source>
</reference>
<organism evidence="3">
    <name type="scientific">Rhizobium leguminosarum</name>
    <dbReference type="NCBI Taxonomy" id="384"/>
    <lineage>
        <taxon>Bacteria</taxon>
        <taxon>Pseudomonadati</taxon>
        <taxon>Pseudomonadota</taxon>
        <taxon>Alphaproteobacteria</taxon>
        <taxon>Hyphomicrobiales</taxon>
        <taxon>Rhizobiaceae</taxon>
        <taxon>Rhizobium/Agrobacterium group</taxon>
        <taxon>Rhizobium</taxon>
    </lineage>
</organism>
<dbReference type="eggNOG" id="COG3386">
    <property type="taxonomic scope" value="Bacteria"/>
</dbReference>
<dbReference type="InterPro" id="IPR013658">
    <property type="entry name" value="SGL"/>
</dbReference>
<evidence type="ECO:0000313" key="3">
    <source>
        <dbReference type="EMBL" id="OAP93910.1"/>
    </source>
</evidence>
<evidence type="ECO:0000256" key="1">
    <source>
        <dbReference type="ARBA" id="ARBA00022801"/>
    </source>
</evidence>
<dbReference type="InterPro" id="IPR011042">
    <property type="entry name" value="6-blade_b-propeller_TolB-like"/>
</dbReference>
<dbReference type="PANTHER" id="PTHR47572">
    <property type="entry name" value="LIPOPROTEIN-RELATED"/>
    <property type="match status" value="1"/>
</dbReference>
<dbReference type="EMBL" id="LWBS01000231">
    <property type="protein sequence ID" value="OAP93910.1"/>
    <property type="molecule type" value="Genomic_DNA"/>
</dbReference>
<sequence length="266" mass="28952">MNRTRVRLEDRGLVECPRWHDGELWFADWTSGEILALSEHGTVTVATTAKAPPLSFDFGPQGDMYVIASRASHLLRFNGSGLEEFAELGANGWNEIVIDPQGRIYVNGPAILLIHPDGTVETQAEGFQFPNGMALSPDGRTLVCAESWAKRLTSFDVAADGQLAHRRVWADLPGPPDGICFDAEGAIWYADVPNAYCRRVREGGALLDEVKLDRGAFACMLGGPDRTTLYITAARWFGMDKMDQMGGTGQLLSVEVETAGAGWPHG</sequence>
<name>A0A179BRN8_RHILE</name>
<proteinExistence type="predicted"/>
<dbReference type="AlphaFoldDB" id="A0A179BRN8"/>
<feature type="domain" description="SMP-30/Gluconolactonase/LRE-like region" evidence="2">
    <location>
        <begin position="15"/>
        <end position="235"/>
    </location>
</feature>
<evidence type="ECO:0000259" key="2">
    <source>
        <dbReference type="Pfam" id="PF08450"/>
    </source>
</evidence>
<dbReference type="PANTHER" id="PTHR47572:SF4">
    <property type="entry name" value="LACTONASE DRP35"/>
    <property type="match status" value="1"/>
</dbReference>
<dbReference type="InterPro" id="IPR051262">
    <property type="entry name" value="SMP-30/CGR1_Lactonase"/>
</dbReference>
<dbReference type="GO" id="GO:0016787">
    <property type="term" value="F:hydrolase activity"/>
    <property type="evidence" value="ECO:0007669"/>
    <property type="project" value="UniProtKB-KW"/>
</dbReference>
<accession>A0A179BRN8</accession>